<dbReference type="InterPro" id="IPR003439">
    <property type="entry name" value="ABC_transporter-like_ATP-bd"/>
</dbReference>
<gene>
    <name evidence="5" type="ORF">N864_03470</name>
</gene>
<organism evidence="5 6">
    <name type="scientific">Intrasporangium chromatireducens Q5-1</name>
    <dbReference type="NCBI Taxonomy" id="584657"/>
    <lineage>
        <taxon>Bacteria</taxon>
        <taxon>Bacillati</taxon>
        <taxon>Actinomycetota</taxon>
        <taxon>Actinomycetes</taxon>
        <taxon>Micrococcales</taxon>
        <taxon>Intrasporangiaceae</taxon>
        <taxon>Intrasporangium</taxon>
    </lineage>
</organism>
<dbReference type="SMART" id="SM00382">
    <property type="entry name" value="AAA"/>
    <property type="match status" value="1"/>
</dbReference>
<dbReference type="Pfam" id="PF00005">
    <property type="entry name" value="ABC_tran"/>
    <property type="match status" value="1"/>
</dbReference>
<dbReference type="PROSITE" id="PS50893">
    <property type="entry name" value="ABC_TRANSPORTER_2"/>
    <property type="match status" value="1"/>
</dbReference>
<evidence type="ECO:0000256" key="3">
    <source>
        <dbReference type="ARBA" id="ARBA00022840"/>
    </source>
</evidence>
<reference evidence="6" key="1">
    <citation type="submission" date="2013-08" db="EMBL/GenBank/DDBJ databases">
        <title>Intrasporangium oryzae NRRL B-24470.</title>
        <authorList>
            <person name="Liu H."/>
            <person name="Wang G."/>
        </authorList>
    </citation>
    <scope>NUCLEOTIDE SEQUENCE [LARGE SCALE GENOMIC DNA]</scope>
    <source>
        <strain evidence="6">Q5-1</strain>
    </source>
</reference>
<sequence>MLTANHLSHTYGSGAGAHAALADIDFTVEQGELVSIVGPSGCGKTTLLRTLSGLMRPTGGSVTFHGDEIVEVPTGLAMVFQDYSRSLYPWLTVEDNVRFPLRRLHLPKEELRSRIDEALAAVGLTGHAAKYPGQLSGGMQQRVAIARALAYRPEILLMDEPFASIDAQTREDLEDLVLEVKQRFSMTIIFVTHDIDESVYLADRVVVLSKPPTRVVTILDVPLPGERDQISTKELPEFIRLRGEVARLIRHPRDAQEPVAAAAG</sequence>
<comment type="caution">
    <text evidence="5">The sequence shown here is derived from an EMBL/GenBank/DDBJ whole genome shotgun (WGS) entry which is preliminary data.</text>
</comment>
<evidence type="ECO:0000313" key="5">
    <source>
        <dbReference type="EMBL" id="EWT07650.1"/>
    </source>
</evidence>
<dbReference type="Gene3D" id="3.40.50.300">
    <property type="entry name" value="P-loop containing nucleotide triphosphate hydrolases"/>
    <property type="match status" value="1"/>
</dbReference>
<keyword evidence="6" id="KW-1185">Reference proteome</keyword>
<feature type="domain" description="ABC transporter" evidence="4">
    <location>
        <begin position="2"/>
        <end position="235"/>
    </location>
</feature>
<dbReference type="AlphaFoldDB" id="W9GNG2"/>
<dbReference type="InterPro" id="IPR050166">
    <property type="entry name" value="ABC_transporter_ATP-bind"/>
</dbReference>
<dbReference type="Proteomes" id="UP000019494">
    <property type="component" value="Unassembled WGS sequence"/>
</dbReference>
<evidence type="ECO:0000256" key="2">
    <source>
        <dbReference type="ARBA" id="ARBA00022741"/>
    </source>
</evidence>
<name>W9GNG2_9MICO</name>
<keyword evidence="3" id="KW-0067">ATP-binding</keyword>
<evidence type="ECO:0000313" key="6">
    <source>
        <dbReference type="Proteomes" id="UP000019494"/>
    </source>
</evidence>
<protein>
    <submittedName>
        <fullName evidence="5">ABC transporter</fullName>
    </submittedName>
</protein>
<keyword evidence="1" id="KW-0813">Transport</keyword>
<dbReference type="InterPro" id="IPR027417">
    <property type="entry name" value="P-loop_NTPase"/>
</dbReference>
<dbReference type="PANTHER" id="PTHR42788">
    <property type="entry name" value="TAURINE IMPORT ATP-BINDING PROTEIN-RELATED"/>
    <property type="match status" value="1"/>
</dbReference>
<dbReference type="GO" id="GO:0005524">
    <property type="term" value="F:ATP binding"/>
    <property type="evidence" value="ECO:0007669"/>
    <property type="project" value="UniProtKB-KW"/>
</dbReference>
<accession>W9GNG2</accession>
<proteinExistence type="predicted"/>
<dbReference type="OrthoDB" id="8773773at2"/>
<dbReference type="CDD" id="cd03293">
    <property type="entry name" value="ABC_NrtD_SsuB_transporters"/>
    <property type="match status" value="1"/>
</dbReference>
<dbReference type="InterPro" id="IPR017871">
    <property type="entry name" value="ABC_transporter-like_CS"/>
</dbReference>
<dbReference type="InterPro" id="IPR003593">
    <property type="entry name" value="AAA+_ATPase"/>
</dbReference>
<dbReference type="RefSeq" id="WP_034712806.1">
    <property type="nucleotide sequence ID" value="NZ_AWQS01000007.1"/>
</dbReference>
<evidence type="ECO:0000259" key="4">
    <source>
        <dbReference type="PROSITE" id="PS50893"/>
    </source>
</evidence>
<dbReference type="GO" id="GO:0016887">
    <property type="term" value="F:ATP hydrolysis activity"/>
    <property type="evidence" value="ECO:0007669"/>
    <property type="project" value="InterPro"/>
</dbReference>
<dbReference type="PANTHER" id="PTHR42788:SF13">
    <property type="entry name" value="ALIPHATIC SULFONATES IMPORT ATP-BINDING PROTEIN SSUB"/>
    <property type="match status" value="1"/>
</dbReference>
<dbReference type="SUPFAM" id="SSF52540">
    <property type="entry name" value="P-loop containing nucleoside triphosphate hydrolases"/>
    <property type="match status" value="1"/>
</dbReference>
<dbReference type="PATRIC" id="fig|584657.3.peg.405"/>
<dbReference type="EMBL" id="AWQS01000007">
    <property type="protein sequence ID" value="EWT07650.1"/>
    <property type="molecule type" value="Genomic_DNA"/>
</dbReference>
<evidence type="ECO:0000256" key="1">
    <source>
        <dbReference type="ARBA" id="ARBA00022448"/>
    </source>
</evidence>
<keyword evidence="2" id="KW-0547">Nucleotide-binding</keyword>
<dbReference type="PROSITE" id="PS00211">
    <property type="entry name" value="ABC_TRANSPORTER_1"/>
    <property type="match status" value="1"/>
</dbReference>